<comment type="caution">
    <text evidence="7">The sequence shown here is derived from an EMBL/GenBank/DDBJ whole genome shotgun (WGS) entry which is preliminary data.</text>
</comment>
<dbReference type="EMBL" id="CAJOBC010117883">
    <property type="protein sequence ID" value="CAF4560556.1"/>
    <property type="molecule type" value="Genomic_DNA"/>
</dbReference>
<protein>
    <recommendedName>
        <fullName evidence="6">Ion transport domain-containing protein</fullName>
    </recommendedName>
</protein>
<feature type="domain" description="Ion transport" evidence="6">
    <location>
        <begin position="1"/>
        <end position="116"/>
    </location>
</feature>
<keyword evidence="3 5" id="KW-1133">Transmembrane helix</keyword>
<proteinExistence type="predicted"/>
<keyword evidence="2 5" id="KW-0812">Transmembrane</keyword>
<comment type="subcellular location">
    <subcellularLocation>
        <location evidence="1">Membrane</location>
        <topology evidence="1">Multi-pass membrane protein</topology>
    </subcellularLocation>
</comment>
<accession>A0A816E1I4</accession>
<dbReference type="Gene3D" id="1.10.287.70">
    <property type="match status" value="1"/>
</dbReference>
<dbReference type="GO" id="GO:0043005">
    <property type="term" value="C:neuron projection"/>
    <property type="evidence" value="ECO:0007669"/>
    <property type="project" value="TreeGrafter"/>
</dbReference>
<evidence type="ECO:0000256" key="5">
    <source>
        <dbReference type="SAM" id="Phobius"/>
    </source>
</evidence>
<dbReference type="Pfam" id="PF00520">
    <property type="entry name" value="Ion_trans"/>
    <property type="match status" value="1"/>
</dbReference>
<evidence type="ECO:0000313" key="9">
    <source>
        <dbReference type="Proteomes" id="UP000663829"/>
    </source>
</evidence>
<sequence length="188" mass="22221">MFKGKFYYCEGPLARNVTTKQHCEGLSDHEWKNQQYNFDNLGQALLALFVLSSKDGWVQIMYNGIDAVDVDVQPRKNYDESKLLYFISFLLLVGFFVLNMFVGVVVENFHKCRAEQEREEKARRTAKRARKIEAKRRRMRELPYYAHFSPWRRKLHDVCNSKYFDLIIAAVIGLNVVTMSLEFYLMPQ</sequence>
<dbReference type="GO" id="GO:0070509">
    <property type="term" value="P:calcium ion import"/>
    <property type="evidence" value="ECO:0007669"/>
    <property type="project" value="TreeGrafter"/>
</dbReference>
<dbReference type="EMBL" id="CAJNOQ010048531">
    <property type="protein sequence ID" value="CAF1643983.1"/>
    <property type="molecule type" value="Genomic_DNA"/>
</dbReference>
<gene>
    <name evidence="7" type="ORF">GPM918_LOCUS45111</name>
    <name evidence="8" type="ORF">SRO942_LOCUS47360</name>
</gene>
<evidence type="ECO:0000256" key="1">
    <source>
        <dbReference type="ARBA" id="ARBA00004141"/>
    </source>
</evidence>
<evidence type="ECO:0000313" key="8">
    <source>
        <dbReference type="EMBL" id="CAF4560556.1"/>
    </source>
</evidence>
<keyword evidence="4 5" id="KW-0472">Membrane</keyword>
<dbReference type="Proteomes" id="UP000681722">
    <property type="component" value="Unassembled WGS sequence"/>
</dbReference>
<dbReference type="GO" id="GO:0001518">
    <property type="term" value="C:voltage-gated sodium channel complex"/>
    <property type="evidence" value="ECO:0007669"/>
    <property type="project" value="TreeGrafter"/>
</dbReference>
<dbReference type="InterPro" id="IPR005821">
    <property type="entry name" value="Ion_trans_dom"/>
</dbReference>
<evidence type="ECO:0000313" key="7">
    <source>
        <dbReference type="EMBL" id="CAF1643983.1"/>
    </source>
</evidence>
<organism evidence="7 9">
    <name type="scientific">Didymodactylos carnosus</name>
    <dbReference type="NCBI Taxonomy" id="1234261"/>
    <lineage>
        <taxon>Eukaryota</taxon>
        <taxon>Metazoa</taxon>
        <taxon>Spiralia</taxon>
        <taxon>Gnathifera</taxon>
        <taxon>Rotifera</taxon>
        <taxon>Eurotatoria</taxon>
        <taxon>Bdelloidea</taxon>
        <taxon>Philodinida</taxon>
        <taxon>Philodinidae</taxon>
        <taxon>Didymodactylos</taxon>
    </lineage>
</organism>
<dbReference type="PANTHER" id="PTHR10037:SF230">
    <property type="entry name" value="CA[2+]-CHANNEL PROTEIN ALPHA[[1]] SUBUNIT T, ISOFORM F"/>
    <property type="match status" value="1"/>
</dbReference>
<dbReference type="InterPro" id="IPR043203">
    <property type="entry name" value="VGCC_Ca_Na"/>
</dbReference>
<dbReference type="GO" id="GO:0005248">
    <property type="term" value="F:voltage-gated sodium channel activity"/>
    <property type="evidence" value="ECO:0007669"/>
    <property type="project" value="TreeGrafter"/>
</dbReference>
<dbReference type="SUPFAM" id="SSF81324">
    <property type="entry name" value="Voltage-gated potassium channels"/>
    <property type="match status" value="1"/>
</dbReference>
<feature type="transmembrane region" description="Helical" evidence="5">
    <location>
        <begin position="163"/>
        <end position="185"/>
    </location>
</feature>
<feature type="non-terminal residue" evidence="7">
    <location>
        <position position="188"/>
    </location>
</feature>
<keyword evidence="9" id="KW-1185">Reference proteome</keyword>
<name>A0A816E1I4_9BILA</name>
<evidence type="ECO:0000256" key="2">
    <source>
        <dbReference type="ARBA" id="ARBA00022692"/>
    </source>
</evidence>
<feature type="transmembrane region" description="Helical" evidence="5">
    <location>
        <begin position="83"/>
        <end position="106"/>
    </location>
</feature>
<dbReference type="GO" id="GO:0086010">
    <property type="term" value="P:membrane depolarization during action potential"/>
    <property type="evidence" value="ECO:0007669"/>
    <property type="project" value="TreeGrafter"/>
</dbReference>
<evidence type="ECO:0000256" key="3">
    <source>
        <dbReference type="ARBA" id="ARBA00022989"/>
    </source>
</evidence>
<dbReference type="GO" id="GO:0008332">
    <property type="term" value="F:low voltage-gated calcium channel activity"/>
    <property type="evidence" value="ECO:0007669"/>
    <property type="project" value="TreeGrafter"/>
</dbReference>
<dbReference type="OrthoDB" id="2984333at2759"/>
<reference evidence="7" key="1">
    <citation type="submission" date="2021-02" db="EMBL/GenBank/DDBJ databases">
        <authorList>
            <person name="Nowell W R."/>
        </authorList>
    </citation>
    <scope>NUCLEOTIDE SEQUENCE</scope>
</reference>
<dbReference type="Proteomes" id="UP000663829">
    <property type="component" value="Unassembled WGS sequence"/>
</dbReference>
<evidence type="ECO:0000259" key="6">
    <source>
        <dbReference type="Pfam" id="PF00520"/>
    </source>
</evidence>
<dbReference type="AlphaFoldDB" id="A0A816E1I4"/>
<dbReference type="PANTHER" id="PTHR10037">
    <property type="entry name" value="VOLTAGE-GATED CATION CHANNEL CALCIUM AND SODIUM"/>
    <property type="match status" value="1"/>
</dbReference>
<evidence type="ECO:0000256" key="4">
    <source>
        <dbReference type="ARBA" id="ARBA00023136"/>
    </source>
</evidence>